<dbReference type="PANTHER" id="PTHR33154:SF35">
    <property type="entry name" value="TRANSCRIPTIONAL REGULATOR, ARSR FAMILY"/>
    <property type="match status" value="1"/>
</dbReference>
<dbReference type="Proteomes" id="UP000612899">
    <property type="component" value="Unassembled WGS sequence"/>
</dbReference>
<dbReference type="GO" id="GO:0003700">
    <property type="term" value="F:DNA-binding transcription factor activity"/>
    <property type="evidence" value="ECO:0007669"/>
    <property type="project" value="InterPro"/>
</dbReference>
<keyword evidence="2" id="KW-0238">DNA-binding</keyword>
<dbReference type="SUPFAM" id="SSF46785">
    <property type="entry name" value="Winged helix' DNA-binding domain"/>
    <property type="match status" value="1"/>
</dbReference>
<dbReference type="InterPro" id="IPR001845">
    <property type="entry name" value="HTH_ArsR_DNA-bd_dom"/>
</dbReference>
<keyword evidence="1" id="KW-0805">Transcription regulation</keyword>
<dbReference type="InterPro" id="IPR045981">
    <property type="entry name" value="DUF5937"/>
</dbReference>
<keyword evidence="6" id="KW-1185">Reference proteome</keyword>
<evidence type="ECO:0000256" key="3">
    <source>
        <dbReference type="ARBA" id="ARBA00023163"/>
    </source>
</evidence>
<dbReference type="InterPro" id="IPR036390">
    <property type="entry name" value="WH_DNA-bd_sf"/>
</dbReference>
<organism evidence="5 6">
    <name type="scientific">Rhizocola hellebori</name>
    <dbReference type="NCBI Taxonomy" id="1392758"/>
    <lineage>
        <taxon>Bacteria</taxon>
        <taxon>Bacillati</taxon>
        <taxon>Actinomycetota</taxon>
        <taxon>Actinomycetes</taxon>
        <taxon>Micromonosporales</taxon>
        <taxon>Micromonosporaceae</taxon>
        <taxon>Rhizocola</taxon>
    </lineage>
</organism>
<dbReference type="CDD" id="cd00090">
    <property type="entry name" value="HTH_ARSR"/>
    <property type="match status" value="1"/>
</dbReference>
<comment type="caution">
    <text evidence="5">The sequence shown here is derived from an EMBL/GenBank/DDBJ whole genome shotgun (WGS) entry which is preliminary data.</text>
</comment>
<dbReference type="Pfam" id="PF19361">
    <property type="entry name" value="DUF5937"/>
    <property type="match status" value="1"/>
</dbReference>
<evidence type="ECO:0000259" key="4">
    <source>
        <dbReference type="PROSITE" id="PS50987"/>
    </source>
</evidence>
<sequence length="341" mass="38653">MAMRVRLAAETEVRHCYSPGQEVLRSLHVLQAVKRHPLHVSWALRTRARMSSALKRQADRFAFWSKDRPLALRQVWLERPATWADDLAALRRAPAQDFAEELAHAALLRNGLGDRLALSRLPDHPQLRALIKDPAGFRDGFADFLDDYWNVCLAPQWPGMQARLDQAVAAGLPLDRVSPHITCNNGEYLMRPPGKTDRPELRLALAGDDSVVLMPSHFVWPELVALAQRQERQTLTIIYSLPQVHEEGQPPSPPFEVLRFLRSAGDPTRLQILQLLAERPRSTQELAGLIKLTDAAISKHLKLLLEAGWVDCHRQSYYVYYRLRPGAQHELGRGLTQLLGQ</sequence>
<dbReference type="InterPro" id="IPR011991">
    <property type="entry name" value="ArsR-like_HTH"/>
</dbReference>
<dbReference type="SMART" id="SM00418">
    <property type="entry name" value="HTH_ARSR"/>
    <property type="match status" value="1"/>
</dbReference>
<protein>
    <submittedName>
        <fullName evidence="5">ArsR family transcriptional regulator</fullName>
    </submittedName>
</protein>
<evidence type="ECO:0000256" key="1">
    <source>
        <dbReference type="ARBA" id="ARBA00023015"/>
    </source>
</evidence>
<dbReference type="PANTHER" id="PTHR33154">
    <property type="entry name" value="TRANSCRIPTIONAL REGULATOR, ARSR FAMILY"/>
    <property type="match status" value="1"/>
</dbReference>
<dbReference type="GO" id="GO:0003677">
    <property type="term" value="F:DNA binding"/>
    <property type="evidence" value="ECO:0007669"/>
    <property type="project" value="UniProtKB-KW"/>
</dbReference>
<gene>
    <name evidence="5" type="ORF">Rhe02_10340</name>
</gene>
<feature type="domain" description="HTH arsR-type" evidence="4">
    <location>
        <begin position="249"/>
        <end position="341"/>
    </location>
</feature>
<dbReference type="NCBIfam" id="NF033788">
    <property type="entry name" value="HTH_metalloreg"/>
    <property type="match status" value="1"/>
</dbReference>
<dbReference type="PROSITE" id="PS50987">
    <property type="entry name" value="HTH_ARSR_2"/>
    <property type="match status" value="1"/>
</dbReference>
<dbReference type="EMBL" id="BONY01000005">
    <property type="protein sequence ID" value="GIH02967.1"/>
    <property type="molecule type" value="Genomic_DNA"/>
</dbReference>
<evidence type="ECO:0000313" key="6">
    <source>
        <dbReference type="Proteomes" id="UP000612899"/>
    </source>
</evidence>
<dbReference type="InterPro" id="IPR051081">
    <property type="entry name" value="HTH_MetalResp_TranReg"/>
</dbReference>
<dbReference type="RefSeq" id="WP_203906898.1">
    <property type="nucleotide sequence ID" value="NZ_BONY01000005.1"/>
</dbReference>
<proteinExistence type="predicted"/>
<dbReference type="PRINTS" id="PR00778">
    <property type="entry name" value="HTHARSR"/>
</dbReference>
<dbReference type="InterPro" id="IPR036388">
    <property type="entry name" value="WH-like_DNA-bd_sf"/>
</dbReference>
<dbReference type="AlphaFoldDB" id="A0A8J3VE42"/>
<evidence type="ECO:0000256" key="2">
    <source>
        <dbReference type="ARBA" id="ARBA00023125"/>
    </source>
</evidence>
<keyword evidence="3" id="KW-0804">Transcription</keyword>
<accession>A0A8J3VE42</accession>
<evidence type="ECO:0000313" key="5">
    <source>
        <dbReference type="EMBL" id="GIH02967.1"/>
    </source>
</evidence>
<dbReference type="Gene3D" id="1.10.10.10">
    <property type="entry name" value="Winged helix-like DNA-binding domain superfamily/Winged helix DNA-binding domain"/>
    <property type="match status" value="1"/>
</dbReference>
<reference evidence="5" key="1">
    <citation type="submission" date="2021-01" db="EMBL/GenBank/DDBJ databases">
        <title>Whole genome shotgun sequence of Rhizocola hellebori NBRC 109834.</title>
        <authorList>
            <person name="Komaki H."/>
            <person name="Tamura T."/>
        </authorList>
    </citation>
    <scope>NUCLEOTIDE SEQUENCE</scope>
    <source>
        <strain evidence="5">NBRC 109834</strain>
    </source>
</reference>
<dbReference type="Pfam" id="PF01022">
    <property type="entry name" value="HTH_5"/>
    <property type="match status" value="1"/>
</dbReference>
<name>A0A8J3VE42_9ACTN</name>